<dbReference type="FunCoup" id="A0A067Q621">
    <property type="interactions" value="124"/>
</dbReference>
<evidence type="ECO:0000256" key="3">
    <source>
        <dbReference type="ARBA" id="ARBA00022801"/>
    </source>
</evidence>
<dbReference type="Gene3D" id="3.30.2010.10">
    <property type="entry name" value="Metalloproteases ('zincins'), catalytic domain"/>
    <property type="match status" value="1"/>
</dbReference>
<dbReference type="EMBL" id="KL197718">
    <property type="protein sequence ID" value="KDQ58056.1"/>
    <property type="molecule type" value="Genomic_DNA"/>
</dbReference>
<dbReference type="GO" id="GO:0004222">
    <property type="term" value="F:metalloendopeptidase activity"/>
    <property type="evidence" value="ECO:0007669"/>
    <property type="project" value="InterPro"/>
</dbReference>
<dbReference type="GO" id="GO:0034982">
    <property type="term" value="P:mitochondrial protein processing"/>
    <property type="evidence" value="ECO:0007669"/>
    <property type="project" value="TreeGrafter"/>
</dbReference>
<dbReference type="HOGENOM" id="CLU_029002_1_0_1"/>
<evidence type="ECO:0000313" key="9">
    <source>
        <dbReference type="Proteomes" id="UP000027265"/>
    </source>
</evidence>
<evidence type="ECO:0000313" key="8">
    <source>
        <dbReference type="EMBL" id="KDQ58056.1"/>
    </source>
</evidence>
<keyword evidence="5 6" id="KW-0482">Metalloprotease</keyword>
<evidence type="ECO:0000259" key="7">
    <source>
        <dbReference type="Pfam" id="PF01435"/>
    </source>
</evidence>
<evidence type="ECO:0000256" key="1">
    <source>
        <dbReference type="ARBA" id="ARBA00022670"/>
    </source>
</evidence>
<dbReference type="PANTHER" id="PTHR22726:SF1">
    <property type="entry name" value="METALLOENDOPEPTIDASE OMA1, MITOCHONDRIAL"/>
    <property type="match status" value="1"/>
</dbReference>
<feature type="domain" description="Peptidase M48" evidence="7">
    <location>
        <begin position="128"/>
        <end position="287"/>
    </location>
</feature>
<dbReference type="InterPro" id="IPR001915">
    <property type="entry name" value="Peptidase_M48"/>
</dbReference>
<dbReference type="STRING" id="933084.A0A067Q621"/>
<dbReference type="GO" id="GO:0046872">
    <property type="term" value="F:metal ion binding"/>
    <property type="evidence" value="ECO:0007669"/>
    <property type="project" value="UniProtKB-KW"/>
</dbReference>
<dbReference type="InterPro" id="IPR051156">
    <property type="entry name" value="Mito/Outer_Membr_Metalloprot"/>
</dbReference>
<protein>
    <recommendedName>
        <fullName evidence="7">Peptidase M48 domain-containing protein</fullName>
    </recommendedName>
</protein>
<keyword evidence="2" id="KW-0479">Metal-binding</keyword>
<evidence type="ECO:0000256" key="5">
    <source>
        <dbReference type="ARBA" id="ARBA00023049"/>
    </source>
</evidence>
<proteinExistence type="inferred from homology"/>
<dbReference type="GO" id="GO:0006515">
    <property type="term" value="P:protein quality control for misfolded or incompletely synthesized proteins"/>
    <property type="evidence" value="ECO:0007669"/>
    <property type="project" value="TreeGrafter"/>
</dbReference>
<dbReference type="AlphaFoldDB" id="A0A067Q621"/>
<dbReference type="PANTHER" id="PTHR22726">
    <property type="entry name" value="METALLOENDOPEPTIDASE OMA1"/>
    <property type="match status" value="1"/>
</dbReference>
<evidence type="ECO:0000256" key="6">
    <source>
        <dbReference type="RuleBase" id="RU003983"/>
    </source>
</evidence>
<name>A0A067Q621_9AGAM</name>
<dbReference type="CDD" id="cd07331">
    <property type="entry name" value="M48C_Oma1_like"/>
    <property type="match status" value="1"/>
</dbReference>
<accession>A0A067Q621</accession>
<evidence type="ECO:0000256" key="4">
    <source>
        <dbReference type="ARBA" id="ARBA00022833"/>
    </source>
</evidence>
<comment type="cofactor">
    <cofactor evidence="6">
        <name>Zn(2+)</name>
        <dbReference type="ChEBI" id="CHEBI:29105"/>
    </cofactor>
    <text evidence="6">Binds 1 zinc ion per subunit.</text>
</comment>
<reference evidence="9" key="1">
    <citation type="journal article" date="2014" name="Proc. Natl. Acad. Sci. U.S.A.">
        <title>Extensive sampling of basidiomycete genomes demonstrates inadequacy of the white-rot/brown-rot paradigm for wood decay fungi.</title>
        <authorList>
            <person name="Riley R."/>
            <person name="Salamov A.A."/>
            <person name="Brown D.W."/>
            <person name="Nagy L.G."/>
            <person name="Floudas D."/>
            <person name="Held B.W."/>
            <person name="Levasseur A."/>
            <person name="Lombard V."/>
            <person name="Morin E."/>
            <person name="Otillar R."/>
            <person name="Lindquist E.A."/>
            <person name="Sun H."/>
            <person name="LaButti K.M."/>
            <person name="Schmutz J."/>
            <person name="Jabbour D."/>
            <person name="Luo H."/>
            <person name="Baker S.E."/>
            <person name="Pisabarro A.G."/>
            <person name="Walton J.D."/>
            <person name="Blanchette R.A."/>
            <person name="Henrissat B."/>
            <person name="Martin F."/>
            <person name="Cullen D."/>
            <person name="Hibbett D.S."/>
            <person name="Grigoriev I.V."/>
        </authorList>
    </citation>
    <scope>NUCLEOTIDE SEQUENCE [LARGE SCALE GENOMIC DNA]</scope>
    <source>
        <strain evidence="9">MUCL 33604</strain>
    </source>
</reference>
<dbReference type="Proteomes" id="UP000027265">
    <property type="component" value="Unassembled WGS sequence"/>
</dbReference>
<gene>
    <name evidence="8" type="ORF">JAAARDRAFT_155715</name>
</gene>
<sequence length="331" mass="36794">MKIFAVFIGGSAVYYFVHLEQVPETGRWRFMDINPKFETRLAQEAQAELVREFHGKVLPPNHPLTRHVRRVVTRILDSNNLGHLKDTEAPFLASQANRDSNGTEGGDHPDDWVISGLRRGEEVAPGAGGREWNLMVVNDDKVVNAMATYGNVIVFTGILPVCKDEQGLAAVLGHEIGHVVARHASENYSRMKILLFVATLLNIAGLDFGFSRLLTKLLVDLPNSRLMETEADKIGLRLSAKACYDPRAAPEVFTRMGQLEKAQGRINLDFLYTHPASSKRVEALNEMLHEAYAIQAATPECGQTTSYMEAFRDVFGSVKSPISSGAEWRFN</sequence>
<dbReference type="GO" id="GO:0005743">
    <property type="term" value="C:mitochondrial inner membrane"/>
    <property type="evidence" value="ECO:0007669"/>
    <property type="project" value="TreeGrafter"/>
</dbReference>
<dbReference type="OrthoDB" id="7464992at2759"/>
<keyword evidence="9" id="KW-1185">Reference proteome</keyword>
<organism evidence="8 9">
    <name type="scientific">Jaapia argillacea MUCL 33604</name>
    <dbReference type="NCBI Taxonomy" id="933084"/>
    <lineage>
        <taxon>Eukaryota</taxon>
        <taxon>Fungi</taxon>
        <taxon>Dikarya</taxon>
        <taxon>Basidiomycota</taxon>
        <taxon>Agaricomycotina</taxon>
        <taxon>Agaricomycetes</taxon>
        <taxon>Agaricomycetidae</taxon>
        <taxon>Jaapiales</taxon>
        <taxon>Jaapiaceae</taxon>
        <taxon>Jaapia</taxon>
    </lineage>
</organism>
<keyword evidence="4 6" id="KW-0862">Zinc</keyword>
<comment type="similarity">
    <text evidence="6">Belongs to the peptidase M48 family.</text>
</comment>
<keyword evidence="3 6" id="KW-0378">Hydrolase</keyword>
<dbReference type="Pfam" id="PF01435">
    <property type="entry name" value="Peptidase_M48"/>
    <property type="match status" value="1"/>
</dbReference>
<evidence type="ECO:0000256" key="2">
    <source>
        <dbReference type="ARBA" id="ARBA00022723"/>
    </source>
</evidence>
<dbReference type="InParanoid" id="A0A067Q621"/>
<keyword evidence="1 6" id="KW-0645">Protease</keyword>